<dbReference type="GO" id="GO:0000166">
    <property type="term" value="F:nucleotide binding"/>
    <property type="evidence" value="ECO:0007669"/>
    <property type="project" value="UniProtKB-KW"/>
</dbReference>
<comment type="function">
    <text evidence="5">Nucleotidase that shows phosphatase activity on nucleoside 5'-monophosphates.</text>
</comment>
<dbReference type="Gene3D" id="3.40.1210.10">
    <property type="entry name" value="Survival protein SurE-like phosphatase/nucleotidase"/>
    <property type="match status" value="1"/>
</dbReference>
<comment type="caution">
    <text evidence="7">The sequence shown here is derived from an EMBL/GenBank/DDBJ whole genome shotgun (WGS) entry which is preliminary data.</text>
</comment>
<feature type="binding site" evidence="5">
    <location>
        <position position="46"/>
    </location>
    <ligand>
        <name>a divalent metal cation</name>
        <dbReference type="ChEBI" id="CHEBI:60240"/>
    </ligand>
</feature>
<keyword evidence="8" id="KW-1185">Reference proteome</keyword>
<evidence type="ECO:0000256" key="4">
    <source>
        <dbReference type="ARBA" id="ARBA00022801"/>
    </source>
</evidence>
<reference evidence="7 8" key="1">
    <citation type="submission" date="2019-08" db="EMBL/GenBank/DDBJ databases">
        <authorList>
            <person name="Dhanesh K."/>
            <person name="Kumar G."/>
            <person name="Sasikala C."/>
            <person name="Venkata Ramana C."/>
        </authorList>
    </citation>
    <scope>NUCLEOTIDE SEQUENCE [LARGE SCALE GENOMIC DNA]</scope>
    <source>
        <strain evidence="7 8">JC645</strain>
    </source>
</reference>
<dbReference type="GO" id="GO:0046872">
    <property type="term" value="F:metal ion binding"/>
    <property type="evidence" value="ECO:0007669"/>
    <property type="project" value="UniProtKB-UniRule"/>
</dbReference>
<evidence type="ECO:0000256" key="5">
    <source>
        <dbReference type="HAMAP-Rule" id="MF_00060"/>
    </source>
</evidence>
<sequence>MKILLTNDDGVHAPGLQALQRSVHHALDAAEESAEIVVVAPDRCRSECSHSIETTRPLCIESVSDRWYSVDGTPVDCVRVGLFALGFRPDVVFSGINAGANLGVNLMVSGTFAAAREANLLGIPAMAVSHYRRPDVAKSWDHAPEWLCETFREFLAGVQRASIESTGGAGDPAPLWNVNLPAIEPEPGTVPGRVVCDVDRCPIDRTGHIDSDNRVHFQLDFHARAREAGRDVDHCFNGRMTVSKLSAFLSHINVAENRSMTHDPSPPITDRAGRAG</sequence>
<feature type="domain" description="Survival protein SurE-like phosphatase/nucleotidase" evidence="6">
    <location>
        <begin position="3"/>
        <end position="186"/>
    </location>
</feature>
<comment type="similarity">
    <text evidence="2 5">Belongs to the SurE nucleotidase family.</text>
</comment>
<keyword evidence="5" id="KW-0963">Cytoplasm</keyword>
<dbReference type="GO" id="GO:0008253">
    <property type="term" value="F:5'-nucleotidase activity"/>
    <property type="evidence" value="ECO:0007669"/>
    <property type="project" value="UniProtKB-UniRule"/>
</dbReference>
<dbReference type="InterPro" id="IPR036523">
    <property type="entry name" value="SurE-like_sf"/>
</dbReference>
<dbReference type="PANTHER" id="PTHR30457:SF0">
    <property type="entry name" value="PHOSPHATASE, PUTATIVE (AFU_ORTHOLOGUE AFUA_4G01070)-RELATED"/>
    <property type="match status" value="1"/>
</dbReference>
<dbReference type="AlphaFoldDB" id="A0A5M6DG12"/>
<comment type="catalytic activity">
    <reaction evidence="1 5">
        <text>a ribonucleoside 5'-phosphate + H2O = a ribonucleoside + phosphate</text>
        <dbReference type="Rhea" id="RHEA:12484"/>
        <dbReference type="ChEBI" id="CHEBI:15377"/>
        <dbReference type="ChEBI" id="CHEBI:18254"/>
        <dbReference type="ChEBI" id="CHEBI:43474"/>
        <dbReference type="ChEBI" id="CHEBI:58043"/>
        <dbReference type="EC" id="3.1.3.5"/>
    </reaction>
</comment>
<keyword evidence="4 5" id="KW-0378">Hydrolase</keyword>
<dbReference type="RefSeq" id="WP_150075406.1">
    <property type="nucleotide sequence ID" value="NZ_VWOX01000003.1"/>
</dbReference>
<organism evidence="7 8">
    <name type="scientific">Roseiconus nitratireducens</name>
    <dbReference type="NCBI Taxonomy" id="2605748"/>
    <lineage>
        <taxon>Bacteria</taxon>
        <taxon>Pseudomonadati</taxon>
        <taxon>Planctomycetota</taxon>
        <taxon>Planctomycetia</taxon>
        <taxon>Pirellulales</taxon>
        <taxon>Pirellulaceae</taxon>
        <taxon>Roseiconus</taxon>
    </lineage>
</organism>
<name>A0A5M6DG12_9BACT</name>
<keyword evidence="5" id="KW-0547">Nucleotide-binding</keyword>
<evidence type="ECO:0000313" key="8">
    <source>
        <dbReference type="Proteomes" id="UP000324479"/>
    </source>
</evidence>
<feature type="binding site" evidence="5">
    <location>
        <position position="97"/>
    </location>
    <ligand>
        <name>a divalent metal cation</name>
        <dbReference type="ChEBI" id="CHEBI:60240"/>
    </ligand>
</feature>
<dbReference type="EMBL" id="VWOX01000003">
    <property type="protein sequence ID" value="KAA5545139.1"/>
    <property type="molecule type" value="Genomic_DNA"/>
</dbReference>
<comment type="subcellular location">
    <subcellularLocation>
        <location evidence="5">Cytoplasm</location>
    </subcellularLocation>
</comment>
<dbReference type="InterPro" id="IPR030048">
    <property type="entry name" value="SurE"/>
</dbReference>
<dbReference type="GO" id="GO:0005737">
    <property type="term" value="C:cytoplasm"/>
    <property type="evidence" value="ECO:0007669"/>
    <property type="project" value="UniProtKB-SubCell"/>
</dbReference>
<keyword evidence="3 5" id="KW-0479">Metal-binding</keyword>
<dbReference type="HAMAP" id="MF_00060">
    <property type="entry name" value="SurE"/>
    <property type="match status" value="1"/>
</dbReference>
<dbReference type="Proteomes" id="UP000324479">
    <property type="component" value="Unassembled WGS sequence"/>
</dbReference>
<dbReference type="InterPro" id="IPR002828">
    <property type="entry name" value="SurE-like_Pase/nucleotidase"/>
</dbReference>
<evidence type="ECO:0000256" key="1">
    <source>
        <dbReference type="ARBA" id="ARBA00000815"/>
    </source>
</evidence>
<dbReference type="NCBIfam" id="TIGR00087">
    <property type="entry name" value="surE"/>
    <property type="match status" value="1"/>
</dbReference>
<dbReference type="EC" id="3.1.3.5" evidence="5"/>
<evidence type="ECO:0000259" key="6">
    <source>
        <dbReference type="Pfam" id="PF01975"/>
    </source>
</evidence>
<feature type="binding site" evidence="5">
    <location>
        <position position="8"/>
    </location>
    <ligand>
        <name>a divalent metal cation</name>
        <dbReference type="ChEBI" id="CHEBI:60240"/>
    </ligand>
</feature>
<dbReference type="PANTHER" id="PTHR30457">
    <property type="entry name" value="5'-NUCLEOTIDASE SURE"/>
    <property type="match status" value="1"/>
</dbReference>
<evidence type="ECO:0000256" key="3">
    <source>
        <dbReference type="ARBA" id="ARBA00022723"/>
    </source>
</evidence>
<gene>
    <name evidence="5 7" type="primary">surE</name>
    <name evidence="7" type="ORF">FYK55_05545</name>
</gene>
<feature type="binding site" evidence="5">
    <location>
        <position position="9"/>
    </location>
    <ligand>
        <name>a divalent metal cation</name>
        <dbReference type="ChEBI" id="CHEBI:60240"/>
    </ligand>
</feature>
<evidence type="ECO:0000256" key="2">
    <source>
        <dbReference type="ARBA" id="ARBA00011062"/>
    </source>
</evidence>
<dbReference type="SUPFAM" id="SSF64167">
    <property type="entry name" value="SurE-like"/>
    <property type="match status" value="1"/>
</dbReference>
<protein>
    <recommendedName>
        <fullName evidence="5">5'-nucleotidase SurE</fullName>
        <ecNumber evidence="5">3.1.3.5</ecNumber>
    </recommendedName>
    <alternativeName>
        <fullName evidence="5">Nucleoside 5'-monophosphate phosphohydrolase</fullName>
    </alternativeName>
</protein>
<proteinExistence type="inferred from homology"/>
<comment type="cofactor">
    <cofactor evidence="5">
        <name>a divalent metal cation</name>
        <dbReference type="ChEBI" id="CHEBI:60240"/>
    </cofactor>
    <text evidence="5">Binds 1 divalent metal cation per subunit.</text>
</comment>
<accession>A0A5M6DG12</accession>
<dbReference type="Pfam" id="PF01975">
    <property type="entry name" value="SurE"/>
    <property type="match status" value="1"/>
</dbReference>
<evidence type="ECO:0000313" key="7">
    <source>
        <dbReference type="EMBL" id="KAA5545139.1"/>
    </source>
</evidence>